<proteinExistence type="predicted"/>
<protein>
    <submittedName>
        <fullName evidence="1">Uncharacterized protein</fullName>
    </submittedName>
</protein>
<sequence>MTIKKNSQEELIINKCLIIDDNFYEVKDIIFNLNNQAISTDYRKDVLDMGVEIDPNIQLVILDLYMSESQDSFSNALESVAFLNEHIKGPFFLLIWTKHKDKFEKFSEILCEKYSNYENFPLDIEMLSATKITGQQDSVVINKTVDDIIQYIRSIKGKYTNIFYYLKLTKIFQKQSTMFWRIFKSDSLDNKKNPNEFSKYYEKVLGQAFNSFDKSFNYEKSGKGFLNIHAKFLEHELTVNRIDYQSEHDELDNKFKKEINSRLLIHNFYDSKPEEGLPGLIYKESEEEASKNQERIEEFFSITNLNKVKLSPAESLKYNYFKLGTLLGKGQKDKDHLVELLQTPINLEIKNDSKILDHFKEIEVELPLDTSTLGQVLENILRLKIEIGKLIITPYCDFAQKKKKDVLYLPILIVEDDFKNKNKLFKPNVNFLDLHNGKYIAYIVSMYNVCNVEKLGHQMYSFYLSKEYVNEIQINVANNISRIGTTILDYRKEEVEG</sequence>
<dbReference type="Proteomes" id="UP000255517">
    <property type="component" value="Unassembled WGS sequence"/>
</dbReference>
<gene>
    <name evidence="1" type="ORF">NCTC13149_01176</name>
</gene>
<name>A0A379C5I9_9FIRM</name>
<evidence type="ECO:0000313" key="2">
    <source>
        <dbReference type="Proteomes" id="UP000255517"/>
    </source>
</evidence>
<dbReference type="STRING" id="1122949.GCA_000378725_00304"/>
<reference evidence="1 2" key="1">
    <citation type="submission" date="2018-06" db="EMBL/GenBank/DDBJ databases">
        <authorList>
            <consortium name="Pathogen Informatics"/>
            <person name="Doyle S."/>
        </authorList>
    </citation>
    <scope>NUCLEOTIDE SEQUENCE [LARGE SCALE GENOMIC DNA]</scope>
    <source>
        <strain evidence="1 2">NCTC13149</strain>
    </source>
</reference>
<dbReference type="AlphaFoldDB" id="A0A379C5I9"/>
<organism evidence="1 2">
    <name type="scientific">Peptoniphilus lacrimalis</name>
    <dbReference type="NCBI Taxonomy" id="33031"/>
    <lineage>
        <taxon>Bacteria</taxon>
        <taxon>Bacillati</taxon>
        <taxon>Bacillota</taxon>
        <taxon>Tissierellia</taxon>
        <taxon>Tissierellales</taxon>
        <taxon>Peptoniphilaceae</taxon>
        <taxon>Peptoniphilus</taxon>
    </lineage>
</organism>
<accession>A0A379C5I9</accession>
<dbReference type="EMBL" id="UGSZ01000001">
    <property type="protein sequence ID" value="SUB57338.1"/>
    <property type="molecule type" value="Genomic_DNA"/>
</dbReference>
<evidence type="ECO:0000313" key="1">
    <source>
        <dbReference type="EMBL" id="SUB57338.1"/>
    </source>
</evidence>
<dbReference type="RefSeq" id="WP_019034329.1">
    <property type="nucleotide sequence ID" value="NZ_UGSZ01000001.1"/>
</dbReference>